<proteinExistence type="predicted"/>
<dbReference type="GO" id="GO:0003723">
    <property type="term" value="F:RNA binding"/>
    <property type="evidence" value="ECO:0007669"/>
    <property type="project" value="UniProtKB-KW"/>
</dbReference>
<dbReference type="PANTHER" id="PTHR13633">
    <property type="entry name" value="MITOCHONDRIAL TRANSCRIPTION RESCUE FACTOR 1"/>
    <property type="match status" value="1"/>
</dbReference>
<dbReference type="EMBL" id="RLIH01000003">
    <property type="protein sequence ID" value="RVU55169.1"/>
    <property type="molecule type" value="Genomic_DNA"/>
</dbReference>
<dbReference type="Pfam" id="PF01479">
    <property type="entry name" value="S4"/>
    <property type="match status" value="1"/>
</dbReference>
<dbReference type="InterPro" id="IPR036986">
    <property type="entry name" value="S4_RNA-bd_sf"/>
</dbReference>
<dbReference type="InterPro" id="IPR002942">
    <property type="entry name" value="S4_RNA-bd"/>
</dbReference>
<dbReference type="Gene3D" id="3.30.1370.160">
    <property type="match status" value="1"/>
</dbReference>
<reference evidence="3 4" key="1">
    <citation type="submission" date="2018-11" db="EMBL/GenBank/DDBJ databases">
        <title>Genome sequencing and assembly of Anaerosphaera sp. nov., GS7-6-2.</title>
        <authorList>
            <person name="Rettenmaier R."/>
            <person name="Liebl W."/>
            <person name="Zverlov V."/>
        </authorList>
    </citation>
    <scope>NUCLEOTIDE SEQUENCE [LARGE SCALE GENOMIC DNA]</scope>
    <source>
        <strain evidence="3 4">GS7-6-2</strain>
    </source>
</reference>
<dbReference type="RefSeq" id="WP_127723516.1">
    <property type="nucleotide sequence ID" value="NZ_RLIH01000003.1"/>
</dbReference>
<dbReference type="Pfam" id="PF17774">
    <property type="entry name" value="YlmH_RBD"/>
    <property type="match status" value="1"/>
</dbReference>
<dbReference type="PROSITE" id="PS50889">
    <property type="entry name" value="S4"/>
    <property type="match status" value="1"/>
</dbReference>
<dbReference type="OrthoDB" id="9812787at2"/>
<gene>
    <name evidence="3" type="ORF">EF514_02540</name>
</gene>
<dbReference type="AlphaFoldDB" id="A0A437S7V7"/>
<evidence type="ECO:0000313" key="3">
    <source>
        <dbReference type="EMBL" id="RVU55169.1"/>
    </source>
</evidence>
<dbReference type="InterPro" id="IPR012677">
    <property type="entry name" value="Nucleotide-bd_a/b_plait_sf"/>
</dbReference>
<sequence length="257" mass="29940">MSLEKNLLLKHVVEDEKKAILRNLIDKIEIVTNKHINESTDFLDPYEVYLSKSILNRFDDVKYSIDGGYEGAERSIIYIYPDYVYDFKGDYIKRLSFKINEFITHKNVLGSLMSLGIERKKIGDIVFSNNYCHIFLKSDISNYVEFNLSKIGKYNIHLEDNVDFILPTIEYKDYKLIISSLRLDVFLSAVLNISRSKASNLITNEKVKVNFKDENKTSLKLNPGDLISVRKFGRIIFENVEQLTKKDKYVINVKIPK</sequence>
<keyword evidence="1" id="KW-0694">RNA-binding</keyword>
<evidence type="ECO:0000256" key="1">
    <source>
        <dbReference type="PROSITE-ProRule" id="PRU00182"/>
    </source>
</evidence>
<dbReference type="Proteomes" id="UP000288812">
    <property type="component" value="Unassembled WGS sequence"/>
</dbReference>
<dbReference type="Gene3D" id="3.10.290.10">
    <property type="entry name" value="RNA-binding S4 domain"/>
    <property type="match status" value="1"/>
</dbReference>
<evidence type="ECO:0000313" key="4">
    <source>
        <dbReference type="Proteomes" id="UP000288812"/>
    </source>
</evidence>
<keyword evidence="4" id="KW-1185">Reference proteome</keyword>
<dbReference type="SUPFAM" id="SSF55174">
    <property type="entry name" value="Alpha-L RNA-binding motif"/>
    <property type="match status" value="1"/>
</dbReference>
<name>A0A437S7V7_9FIRM</name>
<evidence type="ECO:0000259" key="2">
    <source>
        <dbReference type="SMART" id="SM00363"/>
    </source>
</evidence>
<comment type="caution">
    <text evidence="3">The sequence shown here is derived from an EMBL/GenBank/DDBJ whole genome shotgun (WGS) entry which is preliminary data.</text>
</comment>
<organism evidence="3 4">
    <name type="scientific">Anaerosphaera multitolerans</name>
    <dbReference type="NCBI Taxonomy" id="2487351"/>
    <lineage>
        <taxon>Bacteria</taxon>
        <taxon>Bacillati</taxon>
        <taxon>Bacillota</taxon>
        <taxon>Tissierellia</taxon>
        <taxon>Tissierellales</taxon>
        <taxon>Peptoniphilaceae</taxon>
        <taxon>Anaerosphaera</taxon>
    </lineage>
</organism>
<dbReference type="InterPro" id="IPR040591">
    <property type="entry name" value="RqcP2_RBD"/>
</dbReference>
<accession>A0A437S7V7</accession>
<dbReference type="CDD" id="cd00165">
    <property type="entry name" value="S4"/>
    <property type="match status" value="1"/>
</dbReference>
<feature type="domain" description="RNA-binding S4" evidence="2">
    <location>
        <begin position="181"/>
        <end position="241"/>
    </location>
</feature>
<dbReference type="PANTHER" id="PTHR13633:SF3">
    <property type="entry name" value="MITOCHONDRIAL TRANSCRIPTION RESCUE FACTOR 1"/>
    <property type="match status" value="1"/>
</dbReference>
<dbReference type="Gene3D" id="3.30.70.330">
    <property type="match status" value="1"/>
</dbReference>
<protein>
    <submittedName>
        <fullName evidence="3">RNA-binding protein</fullName>
    </submittedName>
</protein>
<dbReference type="SMART" id="SM00363">
    <property type="entry name" value="S4"/>
    <property type="match status" value="1"/>
</dbReference>